<accession>A0A8E5HLH7</accession>
<dbReference type="Proteomes" id="UP000027002">
    <property type="component" value="Chromosome 1"/>
</dbReference>
<dbReference type="KEGG" id="uvi:66062492"/>
<dbReference type="AlphaFoldDB" id="A0A8E5HLH7"/>
<dbReference type="RefSeq" id="XP_042995146.1">
    <property type="nucleotide sequence ID" value="XM_043139212.1"/>
</dbReference>
<evidence type="ECO:0000313" key="2">
    <source>
        <dbReference type="Proteomes" id="UP000027002"/>
    </source>
</evidence>
<proteinExistence type="predicted"/>
<evidence type="ECO:0000313" key="1">
    <source>
        <dbReference type="EMBL" id="QUC17473.1"/>
    </source>
</evidence>
<protein>
    <submittedName>
        <fullName evidence="1">Uncharacterized protein</fullName>
    </submittedName>
</protein>
<sequence>MGLFRAFQEHVDRAGVEYIAFHGKQSCEIDEGQVKCVSRLVWTCKGGMVDGGEFRNVESVEFNYRG</sequence>
<dbReference type="GeneID" id="66062492"/>
<dbReference type="EMBL" id="CP072753">
    <property type="protein sequence ID" value="QUC17473.1"/>
    <property type="molecule type" value="Genomic_DNA"/>
</dbReference>
<keyword evidence="2" id="KW-1185">Reference proteome</keyword>
<organism evidence="1 2">
    <name type="scientific">Ustilaginoidea virens</name>
    <name type="common">Rice false smut fungus</name>
    <name type="synonym">Villosiclava virens</name>
    <dbReference type="NCBI Taxonomy" id="1159556"/>
    <lineage>
        <taxon>Eukaryota</taxon>
        <taxon>Fungi</taxon>
        <taxon>Dikarya</taxon>
        <taxon>Ascomycota</taxon>
        <taxon>Pezizomycotina</taxon>
        <taxon>Sordariomycetes</taxon>
        <taxon>Hypocreomycetidae</taxon>
        <taxon>Hypocreales</taxon>
        <taxon>Clavicipitaceae</taxon>
        <taxon>Ustilaginoidea</taxon>
    </lineage>
</organism>
<name>A0A8E5HLH7_USTVR</name>
<reference evidence="1" key="1">
    <citation type="submission" date="2020-03" db="EMBL/GenBank/DDBJ databases">
        <title>A mixture of massive structural variations and highly conserved coding sequences in Ustilaginoidea virens genome.</title>
        <authorList>
            <person name="Zhang K."/>
            <person name="Zhao Z."/>
            <person name="Zhang Z."/>
            <person name="Li Y."/>
            <person name="Hsiang T."/>
            <person name="Sun W."/>
        </authorList>
    </citation>
    <scope>NUCLEOTIDE SEQUENCE</scope>
    <source>
        <strain evidence="1">UV-8b</strain>
    </source>
</reference>
<gene>
    <name evidence="1" type="ORF">UV8b_01714</name>
</gene>